<dbReference type="Pfam" id="PF04782">
    <property type="entry name" value="DUF632"/>
    <property type="match status" value="1"/>
</dbReference>
<dbReference type="PANTHER" id="PTHR21450">
    <property type="entry name" value="PROTEIN ALTERED PHOSPHATE STARVATION RESPONSE 1"/>
    <property type="match status" value="1"/>
</dbReference>
<reference evidence="4" key="1">
    <citation type="submission" date="2022-08" db="EMBL/GenBank/DDBJ databases">
        <authorList>
            <person name="Gutierrez-Valencia J."/>
        </authorList>
    </citation>
    <scope>NUCLEOTIDE SEQUENCE</scope>
</reference>
<feature type="compositionally biased region" description="Basic and acidic residues" evidence="1">
    <location>
        <begin position="318"/>
        <end position="334"/>
    </location>
</feature>
<dbReference type="Proteomes" id="UP001154282">
    <property type="component" value="Unassembled WGS sequence"/>
</dbReference>
<feature type="compositionally biased region" description="Polar residues" evidence="1">
    <location>
        <begin position="297"/>
        <end position="315"/>
    </location>
</feature>
<feature type="domain" description="DUF632" evidence="2">
    <location>
        <begin position="340"/>
        <end position="681"/>
    </location>
</feature>
<evidence type="ECO:0000256" key="1">
    <source>
        <dbReference type="SAM" id="MobiDB-lite"/>
    </source>
</evidence>
<name>A0AAV0IIH0_9ROSI</name>
<feature type="compositionally biased region" description="Low complexity" evidence="1">
    <location>
        <begin position="139"/>
        <end position="150"/>
    </location>
</feature>
<feature type="compositionally biased region" description="Acidic residues" evidence="1">
    <location>
        <begin position="223"/>
        <end position="233"/>
    </location>
</feature>
<protein>
    <submittedName>
        <fullName evidence="4">Uncharacterized protein</fullName>
    </submittedName>
</protein>
<gene>
    <name evidence="4" type="ORF">LITE_LOCUS9496</name>
</gene>
<evidence type="ECO:0000313" key="5">
    <source>
        <dbReference type="Proteomes" id="UP001154282"/>
    </source>
</evidence>
<feature type="compositionally biased region" description="Acidic residues" evidence="1">
    <location>
        <begin position="242"/>
        <end position="256"/>
    </location>
</feature>
<dbReference type="AlphaFoldDB" id="A0AAV0IIH0"/>
<evidence type="ECO:0000313" key="4">
    <source>
        <dbReference type="EMBL" id="CAI0397304.1"/>
    </source>
</evidence>
<proteinExistence type="predicted"/>
<keyword evidence="5" id="KW-1185">Reference proteome</keyword>
<evidence type="ECO:0000259" key="2">
    <source>
        <dbReference type="Pfam" id="PF04782"/>
    </source>
</evidence>
<feature type="domain" description="DUF630" evidence="3">
    <location>
        <begin position="1"/>
        <end position="58"/>
    </location>
</feature>
<accession>A0AAV0IIH0</accession>
<feature type="region of interest" description="Disordered" evidence="1">
    <location>
        <begin position="276"/>
        <end position="334"/>
    </location>
</feature>
<feature type="compositionally biased region" description="Low complexity" evidence="1">
    <location>
        <begin position="86"/>
        <end position="98"/>
    </location>
</feature>
<feature type="region of interest" description="Disordered" evidence="1">
    <location>
        <begin position="67"/>
        <end position="180"/>
    </location>
</feature>
<feature type="region of interest" description="Disordered" evidence="1">
    <location>
        <begin position="196"/>
        <end position="261"/>
    </location>
</feature>
<sequence length="780" mass="87481">MGASNSKVEEDKALQLCRARKKFVRQALDGRCSLAAAHIAYIQSLKTTGIALRRFVEPDLLPTESSLYTSTSATPEPHVVTEKSYSHFSLSPPSLSHPGDGTNENLSRSPTPPSSRRFQVHHMKFKGFPSRKVEEKPPVAVTATVTSSSTLQDTPPPQSAEKPEAIPPFEPPPSATPGTPQWDYFQLFHPIDNEFSFQDGKENGNSHGYEHGDDMARHREEEGIPELEDEEEDKGSFLGTDDGYDDSEDGFDDDPPPPERLVRSYQNVNMVHDHVSASPTVPSARSVASEGGLLNGEKSNSPYLSPLRTPSSTVAASAEKKKTPVKEDQNENKVTPKDFFSSMRDIEYLFIKASESGKEVPRMLEANKFHFRPVAGTKDNGSVASTFLKACFSCGDDPTHVPEEPVQDAVKYLTWHRTTSSRSSSSRNLLGMNAKDDAEDLAGNLFENFCMISGSHASTLDRLHAWERKLYDEVKASEMVRREYDAKCRFLRQLESKNESSYRIDKTRANVKDLHSRIRVAIQRIDSISMRIEELRDKELQPQLEELIEGLSRMWEVMFECHKLQYTIITIANTNAKISLQSESRRQITLHLESELGSLSSTFTKWMNSQKSYLKSINDWLFTCVVLPEKTSRRTKRAPNPSSTLRHFGAPIYATCGVWLDKLESLPAREVADSIKGLTTETSRFIPHQDRKQGKKMATTTELPPSWKGDNDNRSDDVAADDDNGGPRGSERFRSSLEGFIGQLSKFAELSVNMYKEVEKAIQDAKHQFEVNSQMQTQTG</sequence>
<organism evidence="4 5">
    <name type="scientific">Linum tenue</name>
    <dbReference type="NCBI Taxonomy" id="586396"/>
    <lineage>
        <taxon>Eukaryota</taxon>
        <taxon>Viridiplantae</taxon>
        <taxon>Streptophyta</taxon>
        <taxon>Embryophyta</taxon>
        <taxon>Tracheophyta</taxon>
        <taxon>Spermatophyta</taxon>
        <taxon>Magnoliopsida</taxon>
        <taxon>eudicotyledons</taxon>
        <taxon>Gunneridae</taxon>
        <taxon>Pentapetalae</taxon>
        <taxon>rosids</taxon>
        <taxon>fabids</taxon>
        <taxon>Malpighiales</taxon>
        <taxon>Linaceae</taxon>
        <taxon>Linum</taxon>
    </lineage>
</organism>
<dbReference type="EMBL" id="CAMGYJ010000004">
    <property type="protein sequence ID" value="CAI0397304.1"/>
    <property type="molecule type" value="Genomic_DNA"/>
</dbReference>
<dbReference type="PANTHER" id="PTHR21450:SF6">
    <property type="entry name" value="EXPRESSED PROTEIN"/>
    <property type="match status" value="1"/>
</dbReference>
<dbReference type="InterPro" id="IPR006868">
    <property type="entry name" value="DUF630"/>
</dbReference>
<feature type="compositionally biased region" description="Pro residues" evidence="1">
    <location>
        <begin position="165"/>
        <end position="175"/>
    </location>
</feature>
<dbReference type="InterPro" id="IPR006867">
    <property type="entry name" value="DUF632"/>
</dbReference>
<dbReference type="Pfam" id="PF04783">
    <property type="entry name" value="DUF630"/>
    <property type="match status" value="1"/>
</dbReference>
<comment type="caution">
    <text evidence="4">The sequence shown here is derived from an EMBL/GenBank/DDBJ whole genome shotgun (WGS) entry which is preliminary data.</text>
</comment>
<feature type="region of interest" description="Disordered" evidence="1">
    <location>
        <begin position="682"/>
        <end position="733"/>
    </location>
</feature>
<feature type="compositionally biased region" description="Basic and acidic residues" evidence="1">
    <location>
        <begin position="199"/>
        <end position="222"/>
    </location>
</feature>
<evidence type="ECO:0000259" key="3">
    <source>
        <dbReference type="Pfam" id="PF04783"/>
    </source>
</evidence>